<dbReference type="InterPro" id="IPR020806">
    <property type="entry name" value="PKS_PP-bd"/>
</dbReference>
<dbReference type="GO" id="GO:0003824">
    <property type="term" value="F:catalytic activity"/>
    <property type="evidence" value="ECO:0007669"/>
    <property type="project" value="InterPro"/>
</dbReference>
<keyword evidence="3" id="KW-0596">Phosphopantetheine</keyword>
<dbReference type="InterPro" id="IPR025110">
    <property type="entry name" value="AMP-bd_C"/>
</dbReference>
<comment type="caution">
    <text evidence="7">The sequence shown here is derived from an EMBL/GenBank/DDBJ whole genome shotgun (WGS) entry which is preliminary data.</text>
</comment>
<dbReference type="Pfam" id="PF00550">
    <property type="entry name" value="PP-binding"/>
    <property type="match status" value="3"/>
</dbReference>
<dbReference type="GO" id="GO:0031177">
    <property type="term" value="F:phosphopantetheine binding"/>
    <property type="evidence" value="ECO:0007669"/>
    <property type="project" value="InterPro"/>
</dbReference>
<feature type="region of interest" description="Disordered" evidence="5">
    <location>
        <begin position="4036"/>
        <end position="4070"/>
    </location>
</feature>
<dbReference type="InterPro" id="IPR010071">
    <property type="entry name" value="AA_adenyl_dom"/>
</dbReference>
<protein>
    <recommendedName>
        <fullName evidence="6">Carrier domain-containing protein</fullName>
    </recommendedName>
</protein>
<dbReference type="Pfam" id="PF00501">
    <property type="entry name" value="AMP-binding"/>
    <property type="match status" value="3"/>
</dbReference>
<dbReference type="SUPFAM" id="SSF47336">
    <property type="entry name" value="ACP-like"/>
    <property type="match status" value="3"/>
</dbReference>
<dbReference type="PROSITE" id="PS00012">
    <property type="entry name" value="PHOSPHOPANTETHEINE"/>
    <property type="match status" value="1"/>
</dbReference>
<comment type="cofactor">
    <cofactor evidence="1">
        <name>pantetheine 4'-phosphate</name>
        <dbReference type="ChEBI" id="CHEBI:47942"/>
    </cofactor>
</comment>
<dbReference type="Pfam" id="PF00668">
    <property type="entry name" value="Condensation"/>
    <property type="match status" value="5"/>
</dbReference>
<dbReference type="CDD" id="cd17643">
    <property type="entry name" value="A_NRPS_Cytc1-like"/>
    <property type="match status" value="1"/>
</dbReference>
<sequence length="4070" mass="459972">MSNDQLKQRLAGLSEAQRRHLLQKLRQQQSQTASRQQKNAAVTQSNVIPAQIEAEDYPLSFAQQRMWFIDQMSDHREALNIPLILHLTGQLNVAALEQSLKILVGRHSMLRANFIHHHGEARLKLQTAGKFELHQEDLSHHATPEILAKEHARLEAATPFDLIHQLPFRARLLQLSLDKNQQQYWLLLTVHHIVADGASMEVLVSELSQLYQQLVAKKPTELASLPLQYTDYSVWQRSLAEKGEFAKELEWWRSQLKDLPELLRLRTDHSRPVQPSGKGAIFHFPLNNRLLDSLQQLALDQNSTLFMLLLSGFQGILSRWSDQSEIAVAIPGSGRSHTQLEPLVGCFVNSLVAHASVAENPTLEQLNQQTSERVKQVFNHQQLPFDLLIDQLGITRKSSHAPLVQVGFGMSRDPQMPQLPGLELQIKEPERATAKYDLLLMARQKSTGVELSVEYSTDLYQQSSIELMAQQYQNLLQAMVEIPKALLASVPLWDGIDLAKRLNPTAISSDQSINPMLPLTQMQRDLYLESSLNRDGLVNSVGVYAETDYQIDPTLWQQAVQQVSDAHPSMRSSVFKCDLPGADVAYQQENNSWPIEFRFDQLAADQLQIWLNQQVKQPWDLHNNRPPVRFGLIHLDNGKSVCWLAIHHMFSDGFSMMAMLKQQIKCYRGETLQVDDYFQQDVAQLNQQMDTAEILDYWKPLLESCEPLQPDENSAGKPERVDLEYKLDNQHWRQIQNYCQQLSIHPSVYFRYIYALLLKMLCRSEENFQLLDVHHGRLKEQMQHLGCYFQQVPLVIENSWLEPENKTVSQGMLQLAQAIRQVAPYRKISVLRQHQLSDSGRLNFMFNFYSFKNQLDISGENLDAKFINPDVPELVELIVEPESDVAAELQNLRLSLKFVESEFADRNLLQRIDGISRQILAGTEQLSQLQWISAEEQKQQIESWNQQVESPWQEDIGQRFNRVAIEHGARTAVSFVDQKLSYAELEQYSAKVAHWVSQRITQPGQPVAICLERSQWLPVMILGVLRAGASYLPIDPIFPDQRIEYILGDSETELLISDSHLLDRLTQFNGQSLLIDQSDIDHTNAGLHWLNLPAQFTPLAVKPDDLAYSIYTSGTTGNPKGVAITRHNMLRLFDISQPIFKFSHQDVWSLFHSYAFDFSVWEIWGALLYGAELVIVPSETAKDSDAFYQLLVDQKVTFLNQTPSAFSQIIRIDGQKRLPLSLRCVVFGGEALDFPALDQWYQQHQPDQPLLVNMYGITETTVHVTWHPISLQDVRRGISIIGKPLADLQGFVLDPQQRMLPVGVAGELHVAGAGVSPGYQNRSELTAEKFISHALGQLQNSQGKLYRSGDLCRYDIDEISGIEKNITGQLEYLGRIDHQVKIRGYRIELGEIISAISQHPNIHEAVVRVREITAGNPQLVAWLVAADQQTAGRLDFDQLRAHLEQSLPSYMVPNAYIWIDSLPLTANGKVNDKLLADPELQQQNRYVAPKTEIQQQLVEIWCELLGLDQVGIRDNFFELGGHSLLATRMMARIRDRLDTEISLKQLFEAPEIERLESLIETSRQHSGAQVEILPVDPQQTVFASAEQRRIWFAEQLEPGAAYLIPAAFELNGQLNIAALENAINQIIQRHSSLRSYFPADNGLPLLAVNYLSDFSLPVVDLTQLPQTLAQQEHQALLLAEAMTPMDLEYGPLYRFKLLKLEAEQHLLLITLHHTIADGWSMGVLMRELSILYSQRIENNSNDEFLGLPDLTVDYRDYAAWQEKWRQQPEAQQMLQWWQSNLQGLPELQLPEKLTSNLSANQELMQSGREYLFALDQQLTESLQKLASQSGVTLFELLLSSWGWLISQYSNSSDLCIGTPIAGRQTSQLEPMLGCFVNMLCLRLKFSGQQTAQQAIAHAAQVHRLAQQYQQLPYDLLVESLNHQRKQAPFFRSVFTLNSESPQQDLLLPGLEIHQAHAPVTSAKFDLALGMYIKQGRLQGGLNWRDAMFEQTLMHSMVENFKKLLQSICLQPQQPLRQLNYLSDHDRLNKRQIINPQTAKSSLNWTAAQLLAMQCESYPGRSAIRFDGVELQFHELNQRAQALADWLLEQGIYPGSTVAIDMPLDECFVVSVIAMWKIGAIPLPLDGLTPDPNNQAALAVANLLLTDWQRRDRFALSCSSVAIDLHHLPLAGNEQPLQVIEHRLWSLLSDGAIQQIDTVELIPALEQIRQTLQCGQDHPDTLALTHDQQSIDFILQFSMLLFGDCLQLDMFESDQLQLGKIAKVDVLPLDQQQLFEFSPQIQQQLKQQSNLSIWLNLNQSINPALLELPLAIKQSCHLSLVKKNGQLLGFAEYQPQDRCFELQAAVGQTLQVSDSAGQPIPAFAIGYLNQQLDLQPNQSEVLPILVRQHQDKLLLLADVVSVSESESSLSDQHQQQATSAEQIWLEGPLEQQIASIWQPLLQLENLPDRRANFFLIGGHSLLASQVVARLKKQLSLAISLKMLFDHPVLADFAEQISALQQSTILQETGFTDRPALLPTGETQGPLSWAQQRLWFVQQMDLDDPAYNMPAAVKLTGRLNIAALNQAVFKLLERHQVLRSYFSVHNNQPLQKILPNEFSEIPLLDLTTLSQASIEQEQQRILQREAEKPFDLQRGPLIRVQLVKLTAKQHILQLTVHHIAADGWSIDLLLKEISEGYLAACENRSPELPALPVQYLDFSLWQRSWLDQQQLQQQLDYWKNQLQDAPALLSMPLDRPRSDVTDRTADTVEFSVSPNLSQQLVSLAKQQNVTPYMLMLSSWQMLLARWTDQSDICIGVPEAGRNLPELEPLIGCFVNAQIIRQQFKGNPSFIQSLQQTRLAVMGALSNSEAPIDMVIDALAVERSKHYEPLAQSGFSWLSQGPLQLQMDQLQVESLQVFTGRAKYDLIMALGLDQQGQLQGALEYCTGLFNRSSMQRLLDAWQLLLAQLVEMPEITLQRLALDSADTSGMPLSPVQRDLALQSLRDPQSQSNSFGLVLPLPRLLDPQTLQQALDQLIQHQPYLNHRLYNRKELWNGPLWLSPSQQSLTVQSLDWRHFYYDQSTLIDHAEQLIRQPWQVIDQPLFQIGHILTDQCSYLLLRNHHLLVDGIGCVQIAQQLIDCYQALENNNPIELPQPMIADDMRLLRQITDQSEHLEFWQQALANSEAATLLKKPLPAAITAEVESGLKPQRKLIRVDLNKQLWLDVQQAAEQQNVSLPNLCRAIYALQIQSVTHAQHDFCLTEFASGRTIEQLTAAGCYYQPVPCLIEHDWLAGDNTITELANQIRLSRRQGQKHLPISPMAQKQLVNAGQAGFMFNFINFLQGIEFERNSLPFVDFSPSVDGQTQLVLKAQENSLEMQLYCDADFAAEQWLQQMESLLGQFVAAHAEQQTLTLSDLQMCLPNSLLSKTQNNAAIYDAREMAQSVNLVASISQQFTESAAKHSNNIVIESSQGSLTYQQFAQQVARFAVLLQQQGVTSGDRIAICGDLTSELLASIMAVIGCGASYLPIDASIPVGRIQQIIEDAQPTLIICQPDKLPELTRLVTELAPEQLISPVQLLSFDQLSAQAAALTSSQSQLDNWNAPDTNSLTPLYAIFTSGSTGRPKGAQVRRDSFINLLNWYLNDAGLDQQQTLLPISSIGFDLTQKNLIAPLLAGAKLVLPTTASYDLLQIRQLIEQHKVSWLNCAPSAFYPLLESDLEGGLQTIASIKTLVLGGEAVQLSRLKDWLVSNQTRLINSYGPTEATDVVCYSELSGQQLVDQQYITLGQPISGVKLQVCDGQQRVLAQGMIGELVISGIAVGDGYIGQNQLTEQSFPLINGEKCYLTGDLGWMENNRFHYLRRRDFQLKLNGLRMEPGEIEQRVQQLDGIIEAIVQPQDNLLGCWVLLDTKTATPETSQIMTHLRQYLPDYMVPAFFVALDHWPLNASGKVDRKSLPAPQQAEVENIPPTTELQVDLAAIWCELLGVTEVSINQDFFQLGGHSLLVAQMVARISQRFEIEIPLRELFEMRTIADISDYIESVRWAVNAAAPQNEFSEFTDFDDLPDAELESEHTVQKQNNQSEQEESEAVRDEGFL</sequence>
<keyword evidence="8" id="KW-1185">Reference proteome</keyword>
<dbReference type="PANTHER" id="PTHR45527">
    <property type="entry name" value="NONRIBOSOMAL PEPTIDE SYNTHETASE"/>
    <property type="match status" value="1"/>
</dbReference>
<dbReference type="InterPro" id="IPR045851">
    <property type="entry name" value="AMP-bd_C_sf"/>
</dbReference>
<gene>
    <name evidence="7" type="ORF">DC094_11650</name>
</gene>
<dbReference type="NCBIfam" id="NF003417">
    <property type="entry name" value="PRK04813.1"/>
    <property type="match status" value="3"/>
</dbReference>
<evidence type="ECO:0000256" key="4">
    <source>
        <dbReference type="ARBA" id="ARBA00022553"/>
    </source>
</evidence>
<reference evidence="7 8" key="1">
    <citation type="submission" date="2018-04" db="EMBL/GenBank/DDBJ databases">
        <title>Thalassorhabdus spongiae gen. nov., sp. nov., isolated from a marine sponge in South-West Iceland.</title>
        <authorList>
            <person name="Knobloch S."/>
            <person name="Daussin A."/>
            <person name="Johannsson R."/>
            <person name="Marteinsson V.T."/>
        </authorList>
    </citation>
    <scope>NUCLEOTIDE SEQUENCE [LARGE SCALE GENOMIC DNA]</scope>
    <source>
        <strain evidence="7 8">Hp12</strain>
    </source>
</reference>
<dbReference type="FunFam" id="1.10.1200.10:FF:000005">
    <property type="entry name" value="Nonribosomal peptide synthetase 1"/>
    <property type="match status" value="1"/>
</dbReference>
<dbReference type="GO" id="GO:0043041">
    <property type="term" value="P:amino acid activation for nonribosomal peptide biosynthetic process"/>
    <property type="evidence" value="ECO:0007669"/>
    <property type="project" value="TreeGrafter"/>
</dbReference>
<dbReference type="Gene3D" id="1.10.1200.10">
    <property type="entry name" value="ACP-like"/>
    <property type="match status" value="3"/>
</dbReference>
<dbReference type="InterPro" id="IPR036736">
    <property type="entry name" value="ACP-like_sf"/>
</dbReference>
<dbReference type="InterPro" id="IPR009081">
    <property type="entry name" value="PP-bd_ACP"/>
</dbReference>
<dbReference type="CDD" id="cd19531">
    <property type="entry name" value="LCL_NRPS-like"/>
    <property type="match status" value="3"/>
</dbReference>
<dbReference type="Proteomes" id="UP000244906">
    <property type="component" value="Unassembled WGS sequence"/>
</dbReference>
<proteinExistence type="inferred from homology"/>
<dbReference type="Pfam" id="PF13193">
    <property type="entry name" value="AMP-binding_C"/>
    <property type="match status" value="1"/>
</dbReference>
<dbReference type="SUPFAM" id="SSF56801">
    <property type="entry name" value="Acetyl-CoA synthetase-like"/>
    <property type="match status" value="3"/>
</dbReference>
<dbReference type="InterPro" id="IPR006162">
    <property type="entry name" value="Ppantetheine_attach_site"/>
</dbReference>
<feature type="domain" description="Carrier" evidence="6">
    <location>
        <begin position="2423"/>
        <end position="2499"/>
    </location>
</feature>
<dbReference type="EMBL" id="QDDL01000004">
    <property type="protein sequence ID" value="PVZ68900.1"/>
    <property type="molecule type" value="Genomic_DNA"/>
</dbReference>
<dbReference type="PROSITE" id="PS50075">
    <property type="entry name" value="CARRIER"/>
    <property type="match status" value="3"/>
</dbReference>
<evidence type="ECO:0000256" key="5">
    <source>
        <dbReference type="SAM" id="MobiDB-lite"/>
    </source>
</evidence>
<evidence type="ECO:0000259" key="6">
    <source>
        <dbReference type="PROSITE" id="PS50075"/>
    </source>
</evidence>
<dbReference type="GO" id="GO:0044550">
    <property type="term" value="P:secondary metabolite biosynthetic process"/>
    <property type="evidence" value="ECO:0007669"/>
    <property type="project" value="TreeGrafter"/>
</dbReference>
<keyword evidence="4" id="KW-0597">Phosphoprotein</keyword>
<comment type="similarity">
    <text evidence="2">Belongs to the ATP-dependent AMP-binding enzyme family.</text>
</comment>
<dbReference type="Gene3D" id="3.40.50.12780">
    <property type="entry name" value="N-terminal domain of ligase-like"/>
    <property type="match status" value="3"/>
</dbReference>
<dbReference type="InterPro" id="IPR023213">
    <property type="entry name" value="CAT-like_dom_sf"/>
</dbReference>
<dbReference type="SMART" id="SM00823">
    <property type="entry name" value="PKS_PP"/>
    <property type="match status" value="3"/>
</dbReference>
<dbReference type="FunFam" id="3.30.300.30:FF:000010">
    <property type="entry name" value="Enterobactin synthetase component F"/>
    <property type="match status" value="1"/>
</dbReference>
<dbReference type="FunFam" id="3.40.50.980:FF:000001">
    <property type="entry name" value="Non-ribosomal peptide synthetase"/>
    <property type="match status" value="1"/>
</dbReference>
<dbReference type="FunFam" id="1.10.1200.10:FF:000016">
    <property type="entry name" value="Non-ribosomal peptide synthase"/>
    <property type="match status" value="1"/>
</dbReference>
<evidence type="ECO:0000256" key="2">
    <source>
        <dbReference type="ARBA" id="ARBA00006432"/>
    </source>
</evidence>
<evidence type="ECO:0000256" key="1">
    <source>
        <dbReference type="ARBA" id="ARBA00001957"/>
    </source>
</evidence>
<dbReference type="Gene3D" id="3.30.300.30">
    <property type="match status" value="2"/>
</dbReference>
<dbReference type="Gene3D" id="3.30.559.30">
    <property type="entry name" value="Nonribosomal peptide synthetase, condensation domain"/>
    <property type="match status" value="5"/>
</dbReference>
<dbReference type="InterPro" id="IPR000873">
    <property type="entry name" value="AMP-dep_synth/lig_dom"/>
</dbReference>
<dbReference type="Gene3D" id="3.30.559.10">
    <property type="entry name" value="Chloramphenicol acetyltransferase-like domain"/>
    <property type="match status" value="5"/>
</dbReference>
<dbReference type="FunFam" id="3.40.50.980:FF:000002">
    <property type="entry name" value="Enterobactin synthetase component F"/>
    <property type="match status" value="1"/>
</dbReference>
<dbReference type="OrthoDB" id="9803968at2"/>
<evidence type="ECO:0000256" key="3">
    <source>
        <dbReference type="ARBA" id="ARBA00022450"/>
    </source>
</evidence>
<dbReference type="InterPro" id="IPR001242">
    <property type="entry name" value="Condensation_dom"/>
</dbReference>
<evidence type="ECO:0000313" key="7">
    <source>
        <dbReference type="EMBL" id="PVZ68900.1"/>
    </source>
</evidence>
<evidence type="ECO:0000313" key="8">
    <source>
        <dbReference type="Proteomes" id="UP000244906"/>
    </source>
</evidence>
<dbReference type="RefSeq" id="WP_116687285.1">
    <property type="nucleotide sequence ID" value="NZ_CAWNYD010000004.1"/>
</dbReference>
<dbReference type="SUPFAM" id="SSF52777">
    <property type="entry name" value="CoA-dependent acyltransferases"/>
    <property type="match status" value="10"/>
</dbReference>
<feature type="domain" description="Carrier" evidence="6">
    <location>
        <begin position="1488"/>
        <end position="1563"/>
    </location>
</feature>
<dbReference type="GO" id="GO:0072330">
    <property type="term" value="P:monocarboxylic acid biosynthetic process"/>
    <property type="evidence" value="ECO:0007669"/>
    <property type="project" value="UniProtKB-ARBA"/>
</dbReference>
<organism evidence="7 8">
    <name type="scientific">Pelagibaculum spongiae</name>
    <dbReference type="NCBI Taxonomy" id="2080658"/>
    <lineage>
        <taxon>Bacteria</taxon>
        <taxon>Pseudomonadati</taxon>
        <taxon>Pseudomonadota</taxon>
        <taxon>Gammaproteobacteria</taxon>
        <taxon>Oceanospirillales</taxon>
        <taxon>Pelagibaculum</taxon>
    </lineage>
</organism>
<dbReference type="PANTHER" id="PTHR45527:SF14">
    <property type="entry name" value="PLIPASTATIN SYNTHASE SUBUNIT B"/>
    <property type="match status" value="1"/>
</dbReference>
<dbReference type="InterPro" id="IPR042099">
    <property type="entry name" value="ANL_N_sf"/>
</dbReference>
<dbReference type="CDD" id="cd05930">
    <property type="entry name" value="A_NRPS"/>
    <property type="match status" value="1"/>
</dbReference>
<dbReference type="NCBIfam" id="TIGR01733">
    <property type="entry name" value="AA-adenyl-dom"/>
    <property type="match status" value="1"/>
</dbReference>
<name>A0A2V1GUA4_9GAMM</name>
<dbReference type="FunFam" id="3.30.559.10:FF:000012">
    <property type="entry name" value="Non-ribosomal peptide synthetase"/>
    <property type="match status" value="1"/>
</dbReference>
<dbReference type="GO" id="GO:0005829">
    <property type="term" value="C:cytosol"/>
    <property type="evidence" value="ECO:0007669"/>
    <property type="project" value="TreeGrafter"/>
</dbReference>
<accession>A0A2V1GUA4</accession>
<feature type="domain" description="Carrier" evidence="6">
    <location>
        <begin position="3942"/>
        <end position="4017"/>
    </location>
</feature>